<dbReference type="AlphaFoldDB" id="A0A9W6YY33"/>
<protein>
    <submittedName>
        <fullName evidence="1">Unnamed protein product</fullName>
    </submittedName>
</protein>
<dbReference type="Gene3D" id="3.80.10.10">
    <property type="entry name" value="Ribonuclease Inhibitor"/>
    <property type="match status" value="1"/>
</dbReference>
<reference evidence="1" key="1">
    <citation type="submission" date="2023-04" db="EMBL/GenBank/DDBJ databases">
        <title>Ambrosiozyma monospora NBRC 1965.</title>
        <authorList>
            <person name="Ichikawa N."/>
            <person name="Sato H."/>
            <person name="Tonouchi N."/>
        </authorList>
    </citation>
    <scope>NUCLEOTIDE SEQUENCE</scope>
    <source>
        <strain evidence="1">NBRC 1965</strain>
    </source>
</reference>
<evidence type="ECO:0000313" key="2">
    <source>
        <dbReference type="Proteomes" id="UP001165063"/>
    </source>
</evidence>
<accession>A0A9W6YY33</accession>
<dbReference type="EMBL" id="BSXU01005023">
    <property type="protein sequence ID" value="GMG49811.1"/>
    <property type="molecule type" value="Genomic_DNA"/>
</dbReference>
<comment type="caution">
    <text evidence="1">The sequence shown here is derived from an EMBL/GenBank/DDBJ whole genome shotgun (WGS) entry which is preliminary data.</text>
</comment>
<evidence type="ECO:0000313" key="1">
    <source>
        <dbReference type="EMBL" id="GMG49811.1"/>
    </source>
</evidence>
<dbReference type="Proteomes" id="UP001165063">
    <property type="component" value="Unassembled WGS sequence"/>
</dbReference>
<dbReference type="InterPro" id="IPR032675">
    <property type="entry name" value="LRR_dom_sf"/>
</dbReference>
<name>A0A9W6YY33_AMBMO</name>
<gene>
    <name evidence="1" type="ORF">Amon01_000714300</name>
</gene>
<sequence length="426" mass="49084">MDTKAVDAIEQWCSVPGFTALVASCPPSDSMLFPTNTEMIPFTRAINSTVSTVMLDDFSAEYEIVLEGFRSLKKLVIRYSVLKKFPRLPESLRELRIEYVNDLTMSDMDHGIILPTRLCSLQWLGNLSCFTLPKILNIDKLLSLTDVSVEIDPFQFNYLCDEEVYDLEDFVTRNFLRFSNTCTIDQLQQFVSQLPSDLERLKINIYGCIRSNLDNYSAYCDDELSFEHFTRLDYLELKCFTNGNPFNVSVFPGVEHLSFRSPSLLNGYFAQGIRSLEVNLESYEESVSHFLSHFISKLTSLVSLSINIDLYTSADIRSLPSQLCSLRIAFTEQDNWKFDTSYVNPCFWGDRYGCIVLDTFPVHFNHLHLWLSGYELHDIIVDDCKGETIYSMMDRISVSRYGPNWIEYSHFDCDEESFGIESLYAS</sequence>
<dbReference type="PROSITE" id="PS51257">
    <property type="entry name" value="PROKAR_LIPOPROTEIN"/>
    <property type="match status" value="1"/>
</dbReference>
<proteinExistence type="predicted"/>
<organism evidence="1 2">
    <name type="scientific">Ambrosiozyma monospora</name>
    <name type="common">Yeast</name>
    <name type="synonym">Endomycopsis monosporus</name>
    <dbReference type="NCBI Taxonomy" id="43982"/>
    <lineage>
        <taxon>Eukaryota</taxon>
        <taxon>Fungi</taxon>
        <taxon>Dikarya</taxon>
        <taxon>Ascomycota</taxon>
        <taxon>Saccharomycotina</taxon>
        <taxon>Pichiomycetes</taxon>
        <taxon>Pichiales</taxon>
        <taxon>Pichiaceae</taxon>
        <taxon>Ambrosiozyma</taxon>
    </lineage>
</organism>
<keyword evidence="2" id="KW-1185">Reference proteome</keyword>